<dbReference type="Proteomes" id="UP000509742">
    <property type="component" value="Chromosome"/>
</dbReference>
<dbReference type="RefSeq" id="WP_040499220.1">
    <property type="nucleotide sequence ID" value="NZ_AP019774.1"/>
</dbReference>
<evidence type="ECO:0000256" key="3">
    <source>
        <dbReference type="ARBA" id="ARBA00023157"/>
    </source>
</evidence>
<keyword evidence="4" id="KW-0046">Antibiotic resistance</keyword>
<evidence type="ECO:0000313" key="7">
    <source>
        <dbReference type="Proteomes" id="UP000317935"/>
    </source>
</evidence>
<organism evidence="6 7">
    <name type="scientific">Helicobacter suis</name>
    <dbReference type="NCBI Taxonomy" id="104628"/>
    <lineage>
        <taxon>Bacteria</taxon>
        <taxon>Pseudomonadati</taxon>
        <taxon>Campylobacterota</taxon>
        <taxon>Epsilonproteobacteria</taxon>
        <taxon>Campylobacterales</taxon>
        <taxon>Helicobacteraceae</taxon>
        <taxon>Helicobacter</taxon>
    </lineage>
</organism>
<dbReference type="Pfam" id="PF08238">
    <property type="entry name" value="Sel1"/>
    <property type="match status" value="3"/>
</dbReference>
<evidence type="ECO:0000313" key="8">
    <source>
        <dbReference type="Proteomes" id="UP000509742"/>
    </source>
</evidence>
<dbReference type="Gene3D" id="1.25.40.10">
    <property type="entry name" value="Tetratricopeptide repeat domain"/>
    <property type="match status" value="1"/>
</dbReference>
<sequence length="160" mass="18334">MGLGDLNLSDAALLEMFNTYNGCGKRHAKGHVFSPHNVQDYLKAFSLYKQIILGDWRNGQVFYRLAQMYERGQGVAQDEQKALSCYEGIIQVAFKTQWIYIHALNKLIGAYEMGNGVAKDMQKVLHYQNKLKEAKLEITKAYLHLYLKKTLSKTGRRLSL</sequence>
<name>A0A6J4CX79_9HELI</name>
<dbReference type="GO" id="GO:0008800">
    <property type="term" value="F:beta-lactamase activity"/>
    <property type="evidence" value="ECO:0007669"/>
    <property type="project" value="UniProtKB-EC"/>
</dbReference>
<keyword evidence="8" id="KW-1185">Reference proteome</keyword>
<dbReference type="EMBL" id="AP019774">
    <property type="protein sequence ID" value="BCD70086.1"/>
    <property type="molecule type" value="Genomic_DNA"/>
</dbReference>
<dbReference type="InterPro" id="IPR006597">
    <property type="entry name" value="Sel1-like"/>
</dbReference>
<reference evidence="5 8" key="2">
    <citation type="submission" date="2020-04" db="EMBL/GenBank/DDBJ databases">
        <title>Genomic analysis of gastric non-Helicobacter pylori Helicobacters isolated in Japan.</title>
        <authorList>
            <person name="Suzuki M."/>
            <person name="Rimbara E."/>
        </authorList>
    </citation>
    <scope>NUCLEOTIDE SEQUENCE [LARGE SCALE GENOMIC DNA]</scope>
    <source>
        <strain evidence="5 8">NHP19-0020</strain>
    </source>
</reference>
<reference evidence="6 7" key="1">
    <citation type="submission" date="2019-06" db="EMBL/GenBank/DDBJ databases">
        <title>Complete genome sequence of Helicobacter suis SNTW101c.</title>
        <authorList>
            <person name="Rimbara E."/>
            <person name="Suzuki M."/>
            <person name="Matsui H."/>
            <person name="Nakamura M."/>
            <person name="Mori S."/>
            <person name="Shibayama K."/>
        </authorList>
    </citation>
    <scope>NUCLEOTIDE SEQUENCE [LARGE SCALE GENOMIC DNA]</scope>
    <source>
        <strain evidence="6 7">SNTW101c</strain>
    </source>
</reference>
<protein>
    <recommendedName>
        <fullName evidence="2">beta-lactamase</fullName>
        <ecNumber evidence="2">3.5.2.6</ecNumber>
    </recommendedName>
</protein>
<dbReference type="EC" id="3.5.2.6" evidence="2"/>
<dbReference type="GO" id="GO:0046677">
    <property type="term" value="P:response to antibiotic"/>
    <property type="evidence" value="ECO:0007669"/>
    <property type="project" value="UniProtKB-KW"/>
</dbReference>
<dbReference type="GeneID" id="56928580"/>
<dbReference type="EMBL" id="AP023036">
    <property type="protein sequence ID" value="BCD46085.1"/>
    <property type="molecule type" value="Genomic_DNA"/>
</dbReference>
<evidence type="ECO:0000256" key="4">
    <source>
        <dbReference type="ARBA" id="ARBA00023251"/>
    </source>
</evidence>
<dbReference type="Proteomes" id="UP000317935">
    <property type="component" value="Chromosome"/>
</dbReference>
<evidence type="ECO:0000256" key="1">
    <source>
        <dbReference type="ARBA" id="ARBA00001526"/>
    </source>
</evidence>
<dbReference type="InterPro" id="IPR011990">
    <property type="entry name" value="TPR-like_helical_dom_sf"/>
</dbReference>
<keyword evidence="3" id="KW-1015">Disulfide bond</keyword>
<evidence type="ECO:0000256" key="2">
    <source>
        <dbReference type="ARBA" id="ARBA00012865"/>
    </source>
</evidence>
<evidence type="ECO:0000313" key="5">
    <source>
        <dbReference type="EMBL" id="BCD46085.1"/>
    </source>
</evidence>
<evidence type="ECO:0000313" key="6">
    <source>
        <dbReference type="EMBL" id="BCD70086.1"/>
    </source>
</evidence>
<dbReference type="SUPFAM" id="SSF81901">
    <property type="entry name" value="HCP-like"/>
    <property type="match status" value="1"/>
</dbReference>
<accession>A0A6J4CX79</accession>
<dbReference type="OrthoDB" id="9816009at2"/>
<dbReference type="AlphaFoldDB" id="A0A6J4CX79"/>
<proteinExistence type="predicted"/>
<comment type="catalytic activity">
    <reaction evidence="1">
        <text>a beta-lactam + H2O = a substituted beta-amino acid</text>
        <dbReference type="Rhea" id="RHEA:20401"/>
        <dbReference type="ChEBI" id="CHEBI:15377"/>
        <dbReference type="ChEBI" id="CHEBI:35627"/>
        <dbReference type="ChEBI" id="CHEBI:140347"/>
        <dbReference type="EC" id="3.5.2.6"/>
    </reaction>
</comment>
<gene>
    <name evidence="5" type="ORF">NHP190020_11240</name>
    <name evidence="6" type="ORF">SNTW_07310</name>
</gene>